<dbReference type="EMBL" id="JAXLQG010000024">
    <property type="protein sequence ID" value="KAK5528970.1"/>
    <property type="molecule type" value="Genomic_DNA"/>
</dbReference>
<keyword evidence="8" id="KW-1185">Reference proteome</keyword>
<evidence type="ECO:0000313" key="7">
    <source>
        <dbReference type="EMBL" id="KAK5528970.1"/>
    </source>
</evidence>
<evidence type="ECO:0000256" key="3">
    <source>
        <dbReference type="ARBA" id="ARBA00022989"/>
    </source>
</evidence>
<comment type="subcellular location">
    <subcellularLocation>
        <location evidence="1">Membrane</location>
        <topology evidence="1">Multi-pass membrane protein</topology>
    </subcellularLocation>
</comment>
<name>A0AAV9PSX8_9PEZI</name>
<dbReference type="PANTHER" id="PTHR31465:SF15">
    <property type="entry name" value="LIPID TRANSPORTER ATNI-RELATED"/>
    <property type="match status" value="1"/>
</dbReference>
<feature type="transmembrane region" description="Helical" evidence="6">
    <location>
        <begin position="367"/>
        <end position="387"/>
    </location>
</feature>
<feature type="transmembrane region" description="Helical" evidence="6">
    <location>
        <begin position="135"/>
        <end position="159"/>
    </location>
</feature>
<reference evidence="7 8" key="1">
    <citation type="submission" date="2023-06" db="EMBL/GenBank/DDBJ databases">
        <title>Black Yeasts Isolated from many extreme environments.</title>
        <authorList>
            <person name="Coleine C."/>
            <person name="Stajich J.E."/>
            <person name="Selbmann L."/>
        </authorList>
    </citation>
    <scope>NUCLEOTIDE SEQUENCE [LARGE SCALE GENOMIC DNA]</scope>
    <source>
        <strain evidence="7 8">CCFEE 5887</strain>
    </source>
</reference>
<dbReference type="GO" id="GO:0016020">
    <property type="term" value="C:membrane"/>
    <property type="evidence" value="ECO:0007669"/>
    <property type="project" value="UniProtKB-SubCell"/>
</dbReference>
<keyword evidence="3 6" id="KW-1133">Transmembrane helix</keyword>
<feature type="region of interest" description="Disordered" evidence="5">
    <location>
        <begin position="398"/>
        <end position="428"/>
    </location>
</feature>
<dbReference type="InterPro" id="IPR007568">
    <property type="entry name" value="RTA1"/>
</dbReference>
<sequence length="428" mass="47724">MTHCMLCLEHQKEHFEARIPEPHFRDVGSPFHFSFNSLLRPSPSRCFTHLIIIKSKMPQIVCHAGLGADFYWSYCPSLVAAILFSILFGLTTLLHTAQAIHYRKRFALILIMGGTWEAAGYIVRILSIYQQLNSTLYTIQTLLILLAPLWINAYIYMLLGRMIHFFLVSDSVFKINARSITRMFVLFDITAFLIQATGGTMAGPDSSAQTQKIGMDVYVGGVGVQLGFLVVFVSLAVRFQLNLKKQSQSQSQSQPQNRSFITTTTTTTSNVASARGYAAVASDGYGEAYSHHPATTDEEQAGGREIVLQADHKEGGHPYPYPHPDPRTAKGLLITLYVVMMLVIIRNTYRLAEYATGQNSVTITHEWFGYVFDAVPMVAASVVLNVFNPGKILQGPRSDFAEQDRARKQAKKERKVAKKEAKKGCRSG</sequence>
<evidence type="ECO:0000256" key="4">
    <source>
        <dbReference type="ARBA" id="ARBA00023136"/>
    </source>
</evidence>
<feature type="transmembrane region" description="Helical" evidence="6">
    <location>
        <begin position="71"/>
        <end position="94"/>
    </location>
</feature>
<dbReference type="Pfam" id="PF04479">
    <property type="entry name" value="RTA1"/>
    <property type="match status" value="1"/>
</dbReference>
<feature type="transmembrane region" description="Helical" evidence="6">
    <location>
        <begin position="331"/>
        <end position="347"/>
    </location>
</feature>
<feature type="transmembrane region" description="Helical" evidence="6">
    <location>
        <begin position="217"/>
        <end position="237"/>
    </location>
</feature>
<evidence type="ECO:0000256" key="5">
    <source>
        <dbReference type="SAM" id="MobiDB-lite"/>
    </source>
</evidence>
<evidence type="ECO:0000313" key="8">
    <source>
        <dbReference type="Proteomes" id="UP001345827"/>
    </source>
</evidence>
<organism evidence="7 8">
    <name type="scientific">Vermiconidia calcicola</name>
    <dbReference type="NCBI Taxonomy" id="1690605"/>
    <lineage>
        <taxon>Eukaryota</taxon>
        <taxon>Fungi</taxon>
        <taxon>Dikarya</taxon>
        <taxon>Ascomycota</taxon>
        <taxon>Pezizomycotina</taxon>
        <taxon>Dothideomycetes</taxon>
        <taxon>Dothideomycetidae</taxon>
        <taxon>Mycosphaerellales</taxon>
        <taxon>Extremaceae</taxon>
        <taxon>Vermiconidia</taxon>
    </lineage>
</organism>
<dbReference type="AlphaFoldDB" id="A0AAV9PSX8"/>
<feature type="compositionally biased region" description="Basic and acidic residues" evidence="5">
    <location>
        <begin position="418"/>
        <end position="428"/>
    </location>
</feature>
<evidence type="ECO:0000256" key="2">
    <source>
        <dbReference type="ARBA" id="ARBA00022692"/>
    </source>
</evidence>
<feature type="compositionally biased region" description="Basic residues" evidence="5">
    <location>
        <begin position="408"/>
        <end position="417"/>
    </location>
</feature>
<evidence type="ECO:0000256" key="6">
    <source>
        <dbReference type="SAM" id="Phobius"/>
    </source>
</evidence>
<feature type="transmembrane region" description="Helical" evidence="6">
    <location>
        <begin position="180"/>
        <end position="197"/>
    </location>
</feature>
<evidence type="ECO:0000256" key="1">
    <source>
        <dbReference type="ARBA" id="ARBA00004141"/>
    </source>
</evidence>
<keyword evidence="4 6" id="KW-0472">Membrane</keyword>
<protein>
    <recommendedName>
        <fullName evidence="9">RTA1-like protein</fullName>
    </recommendedName>
</protein>
<keyword evidence="2 6" id="KW-0812">Transmembrane</keyword>
<comment type="caution">
    <text evidence="7">The sequence shown here is derived from an EMBL/GenBank/DDBJ whole genome shotgun (WGS) entry which is preliminary data.</text>
</comment>
<gene>
    <name evidence="7" type="ORF">LTR25_010155</name>
</gene>
<proteinExistence type="predicted"/>
<dbReference type="PANTHER" id="PTHR31465">
    <property type="entry name" value="PROTEIN RTA1-RELATED"/>
    <property type="match status" value="1"/>
</dbReference>
<evidence type="ECO:0008006" key="9">
    <source>
        <dbReference type="Google" id="ProtNLM"/>
    </source>
</evidence>
<accession>A0AAV9PSX8</accession>
<feature type="transmembrane region" description="Helical" evidence="6">
    <location>
        <begin position="106"/>
        <end position="129"/>
    </location>
</feature>
<dbReference type="Proteomes" id="UP001345827">
    <property type="component" value="Unassembled WGS sequence"/>
</dbReference>